<proteinExistence type="predicted"/>
<dbReference type="CDD" id="cd16936">
    <property type="entry name" value="HATPase_RsbW-like"/>
    <property type="match status" value="1"/>
</dbReference>
<dbReference type="Gene3D" id="3.30.750.24">
    <property type="entry name" value="STAS domain"/>
    <property type="match status" value="1"/>
</dbReference>
<evidence type="ECO:0000259" key="2">
    <source>
        <dbReference type="PROSITE" id="PS50801"/>
    </source>
</evidence>
<reference evidence="4" key="1">
    <citation type="submission" date="2016-06" db="EMBL/GenBank/DDBJ databases">
        <authorList>
            <person name="Varghese N."/>
        </authorList>
    </citation>
    <scope>NUCLEOTIDE SEQUENCE [LARGE SCALE GENOMIC DNA]</scope>
    <source>
        <strain evidence="4">DSM 46123</strain>
    </source>
</reference>
<evidence type="ECO:0000256" key="1">
    <source>
        <dbReference type="ARBA" id="ARBA00022527"/>
    </source>
</evidence>
<evidence type="ECO:0000313" key="3">
    <source>
        <dbReference type="EMBL" id="SCL13367.1"/>
    </source>
</evidence>
<dbReference type="AlphaFoldDB" id="A0A1C6R8V0"/>
<protein>
    <submittedName>
        <fullName evidence="3">Histidine kinase-like ATPase domain-containing protein</fullName>
    </submittedName>
</protein>
<dbReference type="Pfam" id="PF13581">
    <property type="entry name" value="HATPase_c_2"/>
    <property type="match status" value="1"/>
</dbReference>
<dbReference type="InterPro" id="IPR036890">
    <property type="entry name" value="HATPase_C_sf"/>
</dbReference>
<dbReference type="PANTHER" id="PTHR35526:SF3">
    <property type="entry name" value="ANTI-SIGMA-F FACTOR RSBW"/>
    <property type="match status" value="1"/>
</dbReference>
<feature type="domain" description="STAS" evidence="2">
    <location>
        <begin position="12"/>
        <end position="81"/>
    </location>
</feature>
<dbReference type="STRING" id="47866.GA0074694_0290"/>
<dbReference type="RefSeq" id="WP_091451207.1">
    <property type="nucleotide sequence ID" value="NZ_FMHU01000001.1"/>
</dbReference>
<keyword evidence="4" id="KW-1185">Reference proteome</keyword>
<keyword evidence="1" id="KW-0723">Serine/threonine-protein kinase</keyword>
<gene>
    <name evidence="3" type="ORF">GA0074694_0290</name>
</gene>
<evidence type="ECO:0000313" key="4">
    <source>
        <dbReference type="Proteomes" id="UP000198906"/>
    </source>
</evidence>
<dbReference type="PANTHER" id="PTHR35526">
    <property type="entry name" value="ANTI-SIGMA-F FACTOR RSBW-RELATED"/>
    <property type="match status" value="1"/>
</dbReference>
<dbReference type="InterPro" id="IPR003594">
    <property type="entry name" value="HATPase_dom"/>
</dbReference>
<name>A0A1C6R8V0_9ACTN</name>
<dbReference type="InterPro" id="IPR036513">
    <property type="entry name" value="STAS_dom_sf"/>
</dbReference>
<dbReference type="PROSITE" id="PS50801">
    <property type="entry name" value="STAS"/>
    <property type="match status" value="1"/>
</dbReference>
<dbReference type="EMBL" id="FMHU01000001">
    <property type="protein sequence ID" value="SCL13367.1"/>
    <property type="molecule type" value="Genomic_DNA"/>
</dbReference>
<keyword evidence="3" id="KW-0418">Kinase</keyword>
<dbReference type="SUPFAM" id="SSF52091">
    <property type="entry name" value="SpoIIaa-like"/>
    <property type="match status" value="1"/>
</dbReference>
<dbReference type="GO" id="GO:0004674">
    <property type="term" value="F:protein serine/threonine kinase activity"/>
    <property type="evidence" value="ECO:0007669"/>
    <property type="project" value="UniProtKB-KW"/>
</dbReference>
<keyword evidence="3" id="KW-0808">Transferase</keyword>
<dbReference type="Pfam" id="PF01740">
    <property type="entry name" value="STAS"/>
    <property type="match status" value="1"/>
</dbReference>
<dbReference type="Gene3D" id="3.30.565.10">
    <property type="entry name" value="Histidine kinase-like ATPase, C-terminal domain"/>
    <property type="match status" value="1"/>
</dbReference>
<dbReference type="Proteomes" id="UP000198906">
    <property type="component" value="Unassembled WGS sequence"/>
</dbReference>
<dbReference type="InterPro" id="IPR050267">
    <property type="entry name" value="Anti-sigma-factor_SerPK"/>
</dbReference>
<organism evidence="3 4">
    <name type="scientific">Micromonospora inyonensis</name>
    <dbReference type="NCBI Taxonomy" id="47866"/>
    <lineage>
        <taxon>Bacteria</taxon>
        <taxon>Bacillati</taxon>
        <taxon>Actinomycetota</taxon>
        <taxon>Actinomycetes</taxon>
        <taxon>Micromonosporales</taxon>
        <taxon>Micromonosporaceae</taxon>
        <taxon>Micromonospora</taxon>
    </lineage>
</organism>
<dbReference type="InterPro" id="IPR002645">
    <property type="entry name" value="STAS_dom"/>
</dbReference>
<dbReference type="CDD" id="cd07043">
    <property type="entry name" value="STAS_anti-anti-sigma_factors"/>
    <property type="match status" value="1"/>
</dbReference>
<accession>A0A1C6R8V0</accession>
<sequence length="239" mass="25071">MPRDAQCQVETDGSALVRLTGWLDHTNAETVRSALLTRLGDHAGPVVVDLSELRITDPTARAVFSEVRRAVADWPAADLLVCDPAGGWTVDGAPVWPSPEVALAGLPSDGAVTADLPPSVGAARQARELVADGCARWGLPDLIEPGAIAVTEMVNNVVAHARTPMTVRLAPGHHVLRLAVRDHSPHTPRFSGVAPLTSAGGRGLLLIDTVSRRWGCTPLPEGKLVWAVLDGEDEAALAG</sequence>